<keyword evidence="10" id="KW-1133">Transmembrane helix</keyword>
<feature type="transmembrane region" description="Helical" evidence="10">
    <location>
        <begin position="125"/>
        <end position="144"/>
    </location>
</feature>
<accession>A0ABM5KU98</accession>
<dbReference type="PRINTS" id="PR00385">
    <property type="entry name" value="P450"/>
</dbReference>
<protein>
    <recommendedName>
        <fullName evidence="13">Cytochrome P450</fullName>
    </recommendedName>
</protein>
<evidence type="ECO:0000256" key="9">
    <source>
        <dbReference type="SAM" id="MobiDB-lite"/>
    </source>
</evidence>
<dbReference type="RefSeq" id="XP_050513764.1">
    <property type="nucleotide sequence ID" value="XM_050657807.1"/>
</dbReference>
<dbReference type="PANTHER" id="PTHR24300">
    <property type="entry name" value="CYTOCHROME P450 508A4-RELATED"/>
    <property type="match status" value="1"/>
</dbReference>
<feature type="region of interest" description="Disordered" evidence="9">
    <location>
        <begin position="85"/>
        <end position="113"/>
    </location>
</feature>
<evidence type="ECO:0000256" key="6">
    <source>
        <dbReference type="ARBA" id="ARBA00023004"/>
    </source>
</evidence>
<dbReference type="InterPro" id="IPR017972">
    <property type="entry name" value="Cyt_P450_CS"/>
</dbReference>
<dbReference type="InterPro" id="IPR001128">
    <property type="entry name" value="Cyt_P450"/>
</dbReference>
<reference evidence="11" key="1">
    <citation type="submission" date="2025-05" db="UniProtKB">
        <authorList>
            <consortium name="EnsemblMetazoa"/>
        </authorList>
    </citation>
    <scope>IDENTIFICATION</scope>
</reference>
<keyword evidence="10" id="KW-0812">Transmembrane</keyword>
<evidence type="ECO:0000256" key="1">
    <source>
        <dbReference type="ARBA" id="ARBA00001971"/>
    </source>
</evidence>
<evidence type="ECO:0008006" key="13">
    <source>
        <dbReference type="Google" id="ProtNLM"/>
    </source>
</evidence>
<organism evidence="11 12">
    <name type="scientific">Diabrotica virgifera virgifera</name>
    <name type="common">western corn rootworm</name>
    <dbReference type="NCBI Taxonomy" id="50390"/>
    <lineage>
        <taxon>Eukaryota</taxon>
        <taxon>Metazoa</taxon>
        <taxon>Ecdysozoa</taxon>
        <taxon>Arthropoda</taxon>
        <taxon>Hexapoda</taxon>
        <taxon>Insecta</taxon>
        <taxon>Pterygota</taxon>
        <taxon>Neoptera</taxon>
        <taxon>Endopterygota</taxon>
        <taxon>Coleoptera</taxon>
        <taxon>Polyphaga</taxon>
        <taxon>Cucujiformia</taxon>
        <taxon>Chrysomeloidea</taxon>
        <taxon>Chrysomelidae</taxon>
        <taxon>Galerucinae</taxon>
        <taxon>Diabroticina</taxon>
        <taxon>Diabroticites</taxon>
        <taxon>Diabrotica</taxon>
    </lineage>
</organism>
<evidence type="ECO:0000256" key="2">
    <source>
        <dbReference type="ARBA" id="ARBA00010617"/>
    </source>
</evidence>
<keyword evidence="3 8" id="KW-0349">Heme</keyword>
<feature type="compositionally biased region" description="Polar residues" evidence="9">
    <location>
        <begin position="53"/>
        <end position="66"/>
    </location>
</feature>
<keyword evidence="10" id="KW-0472">Membrane</keyword>
<evidence type="ECO:0000256" key="3">
    <source>
        <dbReference type="ARBA" id="ARBA00022617"/>
    </source>
</evidence>
<dbReference type="GeneID" id="126889480"/>
<dbReference type="InterPro" id="IPR002401">
    <property type="entry name" value="Cyt_P450_E_grp-I"/>
</dbReference>
<keyword evidence="12" id="KW-1185">Reference proteome</keyword>
<dbReference type="SUPFAM" id="SSF48264">
    <property type="entry name" value="Cytochrome P450"/>
    <property type="match status" value="1"/>
</dbReference>
<name>A0ABM5KU98_DIAVI</name>
<keyword evidence="5 8" id="KW-0560">Oxidoreductase</keyword>
<dbReference type="PRINTS" id="PR00463">
    <property type="entry name" value="EP450I"/>
</dbReference>
<evidence type="ECO:0000256" key="10">
    <source>
        <dbReference type="SAM" id="Phobius"/>
    </source>
</evidence>
<dbReference type="Pfam" id="PF00067">
    <property type="entry name" value="p450"/>
    <property type="match status" value="1"/>
</dbReference>
<comment type="similarity">
    <text evidence="2 8">Belongs to the cytochrome P450 family.</text>
</comment>
<evidence type="ECO:0000313" key="12">
    <source>
        <dbReference type="Proteomes" id="UP001652700"/>
    </source>
</evidence>
<dbReference type="Gene3D" id="1.10.630.10">
    <property type="entry name" value="Cytochrome P450"/>
    <property type="match status" value="1"/>
</dbReference>
<evidence type="ECO:0000256" key="5">
    <source>
        <dbReference type="ARBA" id="ARBA00023002"/>
    </source>
</evidence>
<feature type="region of interest" description="Disordered" evidence="9">
    <location>
        <begin position="1"/>
        <end position="66"/>
    </location>
</feature>
<comment type="cofactor">
    <cofactor evidence="1">
        <name>heme</name>
        <dbReference type="ChEBI" id="CHEBI:30413"/>
    </cofactor>
</comment>
<feature type="compositionally biased region" description="Basic and acidic residues" evidence="9">
    <location>
        <begin position="34"/>
        <end position="49"/>
    </location>
</feature>
<dbReference type="CDD" id="cd20651">
    <property type="entry name" value="CYP15A1-like"/>
    <property type="match status" value="1"/>
</dbReference>
<keyword evidence="4 8" id="KW-0479">Metal-binding</keyword>
<sequence>MGSASSGETNPVNNSSHTSSTEQVSSSIKLLSSDQEKSQPLKLFMKEADPMDNNISQTLNTKQMSSSIKLLPSDHEKSQPLGLLKETGLTSEENSSEPRKPSKKKKPKRKEKTLRQQYDELKSQGGMLFLIAAAVILICILAYIDTKKPKNFPPGPKWWPILGSAPQIASIQKRTNHFVYATSELAKKYGPVLGLKVGTEVIVIVNGYAANKEFLLSEDLSGRPIGEFFDKRTWGKRRGILLVDQHFWQEQRRFFLKQLREFGFGTKSMSMSIEEEAQELVQYILRTISQNDSVVFNVHNMFNLHILNCLWKMLAGVRYMAEDAKMRELQSILNELFQAVSMVGATFSHFPILKYIAPEKSGYNVYVKNHKLIWDFIRKEIAYHKKTHNPHSPRDVMDVYLNVLESEDGKSVGESFSEDQLVATCMDMFMAGSETTSNTLSFAVLYLILYPDVQKKAQAEIDDVIGKCRTPNLADRPRMPYLECVVLESLRMFGGRAFTVPHRALRDTYLCGYRIPKDVLVIANLYGCMLEEGCEYENPDVFKPERFLDNGKIFLPDSFIPFGIGKHRCLGESLARANVFIFLAALLQNFDINSCPEHPPTTEWIDGVTPGPKPFKARITPRKI</sequence>
<dbReference type="InterPro" id="IPR050182">
    <property type="entry name" value="Cytochrome_P450_fam2"/>
</dbReference>
<proteinExistence type="inferred from homology"/>
<dbReference type="Proteomes" id="UP001652700">
    <property type="component" value="Unplaced"/>
</dbReference>
<feature type="compositionally biased region" description="Basic residues" evidence="9">
    <location>
        <begin position="101"/>
        <end position="112"/>
    </location>
</feature>
<keyword evidence="6 8" id="KW-0408">Iron</keyword>
<evidence type="ECO:0000256" key="7">
    <source>
        <dbReference type="ARBA" id="ARBA00023033"/>
    </source>
</evidence>
<dbReference type="PANTHER" id="PTHR24300:SF376">
    <property type="entry name" value="CYTOCHROME P450 15A1"/>
    <property type="match status" value="1"/>
</dbReference>
<keyword evidence="7 8" id="KW-0503">Monooxygenase</keyword>
<dbReference type="PROSITE" id="PS00086">
    <property type="entry name" value="CYTOCHROME_P450"/>
    <property type="match status" value="1"/>
</dbReference>
<dbReference type="EnsemblMetazoa" id="XM_050657807.1">
    <property type="protein sequence ID" value="XP_050513764.1"/>
    <property type="gene ID" value="LOC126889480"/>
</dbReference>
<feature type="compositionally biased region" description="Low complexity" evidence="9">
    <location>
        <begin position="15"/>
        <end position="27"/>
    </location>
</feature>
<feature type="compositionally biased region" description="Polar residues" evidence="9">
    <location>
        <begin position="1"/>
        <end position="14"/>
    </location>
</feature>
<evidence type="ECO:0000256" key="8">
    <source>
        <dbReference type="RuleBase" id="RU000461"/>
    </source>
</evidence>
<dbReference type="InterPro" id="IPR036396">
    <property type="entry name" value="Cyt_P450_sf"/>
</dbReference>
<evidence type="ECO:0000256" key="4">
    <source>
        <dbReference type="ARBA" id="ARBA00022723"/>
    </source>
</evidence>
<evidence type="ECO:0000313" key="11">
    <source>
        <dbReference type="EnsemblMetazoa" id="XP_050513764.1"/>
    </source>
</evidence>